<dbReference type="InterPro" id="IPR029044">
    <property type="entry name" value="Nucleotide-diphossugar_trans"/>
</dbReference>
<comment type="function">
    <text evidence="4">Activates KDO (a required 8-carbon sugar) for incorporation into bacterial lipopolysaccharide in Gram-negative bacteria.</text>
</comment>
<dbReference type="GO" id="GO:0033468">
    <property type="term" value="P:CMP-keto-3-deoxy-D-manno-octulosonic acid biosynthetic process"/>
    <property type="evidence" value="ECO:0007669"/>
    <property type="project" value="UniProtKB-UniRule"/>
</dbReference>
<dbReference type="GO" id="GO:0008690">
    <property type="term" value="F:3-deoxy-manno-octulosonate cytidylyltransferase activity"/>
    <property type="evidence" value="ECO:0007669"/>
    <property type="project" value="UniProtKB-UniRule"/>
</dbReference>
<dbReference type="AlphaFoldDB" id="Q0G7J1"/>
<dbReference type="HOGENOM" id="CLU_065038_0_1_5"/>
<comment type="similarity">
    <text evidence="4">Belongs to the KdsB family.</text>
</comment>
<dbReference type="CDD" id="cd02517">
    <property type="entry name" value="CMP-KDO-Synthetase"/>
    <property type="match status" value="1"/>
</dbReference>
<evidence type="ECO:0000256" key="1">
    <source>
        <dbReference type="ARBA" id="ARBA00022679"/>
    </source>
</evidence>
<dbReference type="EC" id="2.7.7.38" evidence="4"/>
<protein>
    <recommendedName>
        <fullName evidence="4">3-deoxy-manno-octulosonate cytidylyltransferase</fullName>
        <ecNumber evidence="4">2.7.7.38</ecNumber>
    </recommendedName>
    <alternativeName>
        <fullName evidence="4">CMP-2-keto-3-deoxyoctulosonic acid synthase</fullName>
        <shortName evidence="4">CKS</shortName>
        <shortName evidence="4">CMP-KDO synthase</shortName>
    </alternativeName>
</protein>
<gene>
    <name evidence="4" type="primary">kdsB</name>
    <name evidence="5" type="ORF">FP2506_06026</name>
</gene>
<dbReference type="UniPathway" id="UPA00358">
    <property type="reaction ID" value="UER00476"/>
</dbReference>
<dbReference type="Pfam" id="PF02348">
    <property type="entry name" value="CTP_transf_3"/>
    <property type="match status" value="1"/>
</dbReference>
<evidence type="ECO:0000256" key="3">
    <source>
        <dbReference type="ARBA" id="ARBA00022985"/>
    </source>
</evidence>
<dbReference type="GO" id="GO:0009103">
    <property type="term" value="P:lipopolysaccharide biosynthetic process"/>
    <property type="evidence" value="ECO:0007669"/>
    <property type="project" value="UniProtKB-UniRule"/>
</dbReference>
<dbReference type="EMBL" id="AATP01000001">
    <property type="protein sequence ID" value="EAU42373.1"/>
    <property type="molecule type" value="Genomic_DNA"/>
</dbReference>
<evidence type="ECO:0000256" key="2">
    <source>
        <dbReference type="ARBA" id="ARBA00022695"/>
    </source>
</evidence>
<reference evidence="5 6" key="1">
    <citation type="journal article" date="2010" name="J. Bacteriol.">
        <title>Genome sequence of Fulvimarina pelagi HTCC2506T, a Mn(II)-oxidizing alphaproteobacterium possessing an aerobic anoxygenic photosynthetic gene cluster and Xanthorhodopsin.</title>
        <authorList>
            <person name="Kang I."/>
            <person name="Oh H.M."/>
            <person name="Lim S.I."/>
            <person name="Ferriera S."/>
            <person name="Giovannoni S.J."/>
            <person name="Cho J.C."/>
        </authorList>
    </citation>
    <scope>NUCLEOTIDE SEQUENCE [LARGE SCALE GENOMIC DNA]</scope>
    <source>
        <strain evidence="5 6">HTCC2506</strain>
    </source>
</reference>
<comment type="catalytic activity">
    <reaction evidence="4">
        <text>3-deoxy-alpha-D-manno-oct-2-ulosonate + CTP = CMP-3-deoxy-beta-D-manno-octulosonate + diphosphate</text>
        <dbReference type="Rhea" id="RHEA:23448"/>
        <dbReference type="ChEBI" id="CHEBI:33019"/>
        <dbReference type="ChEBI" id="CHEBI:37563"/>
        <dbReference type="ChEBI" id="CHEBI:85986"/>
        <dbReference type="ChEBI" id="CHEBI:85987"/>
        <dbReference type="EC" id="2.7.7.38"/>
    </reaction>
</comment>
<keyword evidence="2 4" id="KW-0548">Nucleotidyltransferase</keyword>
<accession>Q0G7J1</accession>
<dbReference type="RefSeq" id="WP_007066348.1">
    <property type="nucleotide sequence ID" value="NZ_DS022272.1"/>
</dbReference>
<evidence type="ECO:0000313" key="5">
    <source>
        <dbReference type="EMBL" id="EAU42373.1"/>
    </source>
</evidence>
<organism evidence="5 6">
    <name type="scientific">Fulvimarina pelagi HTCC2506</name>
    <dbReference type="NCBI Taxonomy" id="314231"/>
    <lineage>
        <taxon>Bacteria</taxon>
        <taxon>Pseudomonadati</taxon>
        <taxon>Pseudomonadota</taxon>
        <taxon>Alphaproteobacteria</taxon>
        <taxon>Hyphomicrobiales</taxon>
        <taxon>Aurantimonadaceae</taxon>
        <taxon>Fulvimarina</taxon>
    </lineage>
</organism>
<dbReference type="Proteomes" id="UP000004310">
    <property type="component" value="Unassembled WGS sequence"/>
</dbReference>
<dbReference type="InterPro" id="IPR004528">
    <property type="entry name" value="KdsB"/>
</dbReference>
<dbReference type="GO" id="GO:0005829">
    <property type="term" value="C:cytosol"/>
    <property type="evidence" value="ECO:0007669"/>
    <property type="project" value="TreeGrafter"/>
</dbReference>
<comment type="pathway">
    <text evidence="4">Nucleotide-sugar biosynthesis; CMP-3-deoxy-D-manno-octulosonate biosynthesis; CMP-3-deoxy-D-manno-octulosonate from 3-deoxy-D-manno-octulosonate and CTP: step 1/1.</text>
</comment>
<dbReference type="NCBIfam" id="TIGR00466">
    <property type="entry name" value="kdsB"/>
    <property type="match status" value="1"/>
</dbReference>
<evidence type="ECO:0000313" key="6">
    <source>
        <dbReference type="Proteomes" id="UP000004310"/>
    </source>
</evidence>
<proteinExistence type="inferred from homology"/>
<evidence type="ECO:0000256" key="4">
    <source>
        <dbReference type="HAMAP-Rule" id="MF_00057"/>
    </source>
</evidence>
<dbReference type="NCBIfam" id="NF003952">
    <property type="entry name" value="PRK05450.1-5"/>
    <property type="match status" value="1"/>
</dbReference>
<dbReference type="eggNOG" id="COG1212">
    <property type="taxonomic scope" value="Bacteria"/>
</dbReference>
<dbReference type="NCBIfam" id="NF009905">
    <property type="entry name" value="PRK13368.1"/>
    <property type="match status" value="1"/>
</dbReference>
<dbReference type="HAMAP" id="MF_00057">
    <property type="entry name" value="KdsB"/>
    <property type="match status" value="1"/>
</dbReference>
<comment type="caution">
    <text evidence="5">The sequence shown here is derived from an EMBL/GenBank/DDBJ whole genome shotgun (WGS) entry which is preliminary data.</text>
</comment>
<dbReference type="STRING" id="217511.GCA_001463845_03496"/>
<dbReference type="PANTHER" id="PTHR42866">
    <property type="entry name" value="3-DEOXY-MANNO-OCTULOSONATE CYTIDYLYLTRANSFERASE"/>
    <property type="match status" value="1"/>
</dbReference>
<sequence>MATIAIIPCRYGASRFPGKPLSDIHGKPMLWHVYHQATKAPSIDRVIIATDDDRIYQKCEILGLEVMMTRGDHVSGTDRVAECASRLDGEVFVNVQGDEPMIEPEAIERVAKAILESTDENIVASNGFNEMCDPSDVIDTNVVKVVMRQDGRALAYSRMPIPFPKGGKVQYFRQLGLYAFRKHGLERFVASKPGPLEMAEGVEMFRFLEHGYDVNMVQVPNDRGIPVDTPSDLERVRAMMARG</sequence>
<keyword evidence="3 4" id="KW-0448">Lipopolysaccharide biosynthesis</keyword>
<dbReference type="InterPro" id="IPR003329">
    <property type="entry name" value="Cytidylyl_trans"/>
</dbReference>
<keyword evidence="1 4" id="KW-0808">Transferase</keyword>
<comment type="subcellular location">
    <subcellularLocation>
        <location evidence="4">Cytoplasm</location>
    </subcellularLocation>
</comment>
<name>Q0G7J1_9HYPH</name>
<dbReference type="SUPFAM" id="SSF53448">
    <property type="entry name" value="Nucleotide-diphospho-sugar transferases"/>
    <property type="match status" value="1"/>
</dbReference>
<dbReference type="PANTHER" id="PTHR42866:SF2">
    <property type="entry name" value="3-DEOXY-MANNO-OCTULOSONATE CYTIDYLYLTRANSFERASE, MITOCHONDRIAL"/>
    <property type="match status" value="1"/>
</dbReference>
<dbReference type="Gene3D" id="3.90.550.10">
    <property type="entry name" value="Spore Coat Polysaccharide Biosynthesis Protein SpsA, Chain A"/>
    <property type="match status" value="1"/>
</dbReference>
<keyword evidence="6" id="KW-1185">Reference proteome</keyword>
<keyword evidence="4" id="KW-0963">Cytoplasm</keyword>